<feature type="transmembrane region" description="Helical" evidence="1">
    <location>
        <begin position="134"/>
        <end position="154"/>
    </location>
</feature>
<reference evidence="2 3" key="1">
    <citation type="submission" date="2019-08" db="EMBL/GenBank/DDBJ databases">
        <title>Hyperibacter terrae gen. nov., sp. nov. and Hyperibacter viscosus sp. nov., two new members in the family Rhodospirillaceae isolated from the rhizosphere of Hypericum perforatum.</title>
        <authorList>
            <person name="Noviana Z."/>
        </authorList>
    </citation>
    <scope>NUCLEOTIDE SEQUENCE [LARGE SCALE GENOMIC DNA]</scope>
    <source>
        <strain evidence="2 3">R5959</strain>
    </source>
</reference>
<keyword evidence="1" id="KW-1133">Transmembrane helix</keyword>
<name>A0A5J6MSK2_9PROT</name>
<accession>A0A5J6MSK2</accession>
<evidence type="ECO:0000313" key="3">
    <source>
        <dbReference type="Proteomes" id="UP000325797"/>
    </source>
</evidence>
<sequence>MLTAREIANNSYGAWRLLLADPRGMEWLDRTPSGAWRSFRLAFLILPLYLPFIWLDIDLTGTQAPLLQILFVELSSYAISWCLLPLAMLYLVPLIQREKEFVGFIVAYNWSTLVLILLALPIVLLVAIGVSMDFVVLLQLILDGLVLFYGWNIFRFALRLSPLAAAAFELGDFVLSVALNQLTDALMR</sequence>
<gene>
    <name evidence="2" type="ORF">FRZ61_05090</name>
</gene>
<dbReference type="OrthoDB" id="8443450at2"/>
<keyword evidence="1" id="KW-0472">Membrane</keyword>
<keyword evidence="1" id="KW-0812">Transmembrane</keyword>
<dbReference type="KEGG" id="hadh:FRZ61_05090"/>
<dbReference type="AlphaFoldDB" id="A0A5J6MSK2"/>
<protein>
    <submittedName>
        <fullName evidence="2">Uncharacterized protein</fullName>
    </submittedName>
</protein>
<evidence type="ECO:0000313" key="2">
    <source>
        <dbReference type="EMBL" id="QEX20592.1"/>
    </source>
</evidence>
<proteinExistence type="predicted"/>
<organism evidence="2 3">
    <name type="scientific">Hypericibacter adhaerens</name>
    <dbReference type="NCBI Taxonomy" id="2602016"/>
    <lineage>
        <taxon>Bacteria</taxon>
        <taxon>Pseudomonadati</taxon>
        <taxon>Pseudomonadota</taxon>
        <taxon>Alphaproteobacteria</taxon>
        <taxon>Rhodospirillales</taxon>
        <taxon>Dongiaceae</taxon>
        <taxon>Hypericibacter</taxon>
    </lineage>
</organism>
<dbReference type="Proteomes" id="UP000325797">
    <property type="component" value="Chromosome"/>
</dbReference>
<feature type="transmembrane region" description="Helical" evidence="1">
    <location>
        <begin position="107"/>
        <end position="128"/>
    </location>
</feature>
<feature type="transmembrane region" description="Helical" evidence="1">
    <location>
        <begin position="77"/>
        <end position="95"/>
    </location>
</feature>
<dbReference type="RefSeq" id="WP_151114827.1">
    <property type="nucleotide sequence ID" value="NZ_CP042582.1"/>
</dbReference>
<feature type="transmembrane region" description="Helical" evidence="1">
    <location>
        <begin position="39"/>
        <end position="57"/>
    </location>
</feature>
<dbReference type="EMBL" id="CP042582">
    <property type="protein sequence ID" value="QEX20592.1"/>
    <property type="molecule type" value="Genomic_DNA"/>
</dbReference>
<keyword evidence="3" id="KW-1185">Reference proteome</keyword>
<evidence type="ECO:0000256" key="1">
    <source>
        <dbReference type="SAM" id="Phobius"/>
    </source>
</evidence>